<protein>
    <submittedName>
        <fullName evidence="5">Gliding motility-associated protein GldM</fullName>
    </submittedName>
</protein>
<dbReference type="Pfam" id="PF21602">
    <property type="entry name" value="GldM_3rd"/>
    <property type="match status" value="1"/>
</dbReference>
<feature type="domain" description="Gliding motility-associated protein GldM first immunoglobulin-like" evidence="3">
    <location>
        <begin position="219"/>
        <end position="310"/>
    </location>
</feature>
<sequence length="512" mass="56651">MSGAKNCPETPRQKMIAMMYLFLTAMLALNVSADILNGFVVVNNSLLQTIKSANSRNHATLEKFQYLDEVNPKKIGEWLNKALIVKQKSDSMFNYIENFKYQIVRLADGKNATLTNIIHKDNLDVTGQYGLIEHNGTILKNKLTTYRDFLATMVNGDTTQIAAFNRNFATNGGRDGKNWEQTMFEMMPVIATVTELSKYQSDVKAAEGEVIRYLMAQTDASDYRVNKLQAYVIPTSTYVMVGDQYNAQIILSAVDSTKVPEYYVNGSRMSNNMLRFVCSTPGEFNYKGYIRLSSGGINKDFPFESSYIVGAKSATISNTALDVVYAGIDNELSASIPGIAASNIQVACNNAVLTHKPNGLWNCRPTVTSGKIVFSLFAKVGGNKSFTPMGNVAYTVRQLPDPRPFLQYKDAGGVIRKVEEGNVTLSMLDNASIVADYVNELISANFTVVGFTIEFPNGEELNSGSNVLNQEQKNRLTEERIGSRIIIKRIKAIGPDKLVRQLPILAVRISGR</sequence>
<evidence type="ECO:0000259" key="3">
    <source>
        <dbReference type="Pfam" id="PF21601"/>
    </source>
</evidence>
<dbReference type="EMBL" id="JACHYB010000001">
    <property type="protein sequence ID" value="MBB3186933.1"/>
    <property type="molecule type" value="Genomic_DNA"/>
</dbReference>
<reference evidence="5 6" key="1">
    <citation type="submission" date="2020-08" db="EMBL/GenBank/DDBJ databases">
        <title>Genomic Encyclopedia of Type Strains, Phase IV (KMG-IV): sequencing the most valuable type-strain genomes for metagenomic binning, comparative biology and taxonomic classification.</title>
        <authorList>
            <person name="Goeker M."/>
        </authorList>
    </citation>
    <scope>NUCLEOTIDE SEQUENCE [LARGE SCALE GENOMIC DNA]</scope>
    <source>
        <strain evidence="5 6">DSM 27471</strain>
    </source>
</reference>
<dbReference type="RefSeq" id="WP_183412764.1">
    <property type="nucleotide sequence ID" value="NZ_JACHYB010000001.1"/>
</dbReference>
<dbReference type="Pfam" id="PF21601">
    <property type="entry name" value="GldM_2nd"/>
    <property type="match status" value="1"/>
</dbReference>
<dbReference type="NCBIfam" id="TIGR03517">
    <property type="entry name" value="GldM_gliding"/>
    <property type="match status" value="1"/>
</dbReference>
<feature type="domain" description="Gliding motility-associated protein GldM second immunoglobulin-like" evidence="4">
    <location>
        <begin position="313"/>
        <end position="397"/>
    </location>
</feature>
<feature type="domain" description="Gliding motility-associated protein GldM C-terminal" evidence="1">
    <location>
        <begin position="400"/>
        <end position="508"/>
    </location>
</feature>
<feature type="domain" description="Gliding motility-associated protein GldM N-terminal" evidence="2">
    <location>
        <begin position="34"/>
        <end position="216"/>
    </location>
</feature>
<dbReference type="Pfam" id="PF12080">
    <property type="entry name" value="GldM_4th"/>
    <property type="match status" value="1"/>
</dbReference>
<evidence type="ECO:0000313" key="5">
    <source>
        <dbReference type="EMBL" id="MBB3186933.1"/>
    </source>
</evidence>
<dbReference type="InterPro" id="IPR019859">
    <property type="entry name" value="Motility-assoc_prot_GldM"/>
</dbReference>
<dbReference type="InterPro" id="IPR048405">
    <property type="entry name" value="GldM_Ig-like-1"/>
</dbReference>
<dbReference type="InterPro" id="IPR048406">
    <property type="entry name" value="GldM_Ig-like-2"/>
</dbReference>
<name>A0A7W5H0U9_9PORP</name>
<dbReference type="AlphaFoldDB" id="A0A7W5H0U9"/>
<dbReference type="InterPro" id="IPR022719">
    <property type="entry name" value="Motility-assoc_prot_GldM_C"/>
</dbReference>
<comment type="caution">
    <text evidence="5">The sequence shown here is derived from an EMBL/GenBank/DDBJ whole genome shotgun (WGS) entry which is preliminary data.</text>
</comment>
<dbReference type="Pfam" id="PF12081">
    <property type="entry name" value="GldM_1st"/>
    <property type="match status" value="1"/>
</dbReference>
<evidence type="ECO:0000259" key="2">
    <source>
        <dbReference type="Pfam" id="PF12081"/>
    </source>
</evidence>
<dbReference type="InterPro" id="IPR022720">
    <property type="entry name" value="Motility-assoc_prot_GldM_N"/>
</dbReference>
<evidence type="ECO:0000259" key="1">
    <source>
        <dbReference type="Pfam" id="PF12080"/>
    </source>
</evidence>
<evidence type="ECO:0000313" key="6">
    <source>
        <dbReference type="Proteomes" id="UP000544222"/>
    </source>
</evidence>
<organism evidence="5 6">
    <name type="scientific">Microbacter margulisiae</name>
    <dbReference type="NCBI Taxonomy" id="1350067"/>
    <lineage>
        <taxon>Bacteria</taxon>
        <taxon>Pseudomonadati</taxon>
        <taxon>Bacteroidota</taxon>
        <taxon>Bacteroidia</taxon>
        <taxon>Bacteroidales</taxon>
        <taxon>Porphyromonadaceae</taxon>
        <taxon>Microbacter</taxon>
    </lineage>
</organism>
<keyword evidence="6" id="KW-1185">Reference proteome</keyword>
<accession>A0A7W5H0U9</accession>
<proteinExistence type="predicted"/>
<gene>
    <name evidence="5" type="ORF">FHX64_001096</name>
</gene>
<dbReference type="Proteomes" id="UP000544222">
    <property type="component" value="Unassembled WGS sequence"/>
</dbReference>
<evidence type="ECO:0000259" key="4">
    <source>
        <dbReference type="Pfam" id="PF21602"/>
    </source>
</evidence>